<dbReference type="SUPFAM" id="SSF47473">
    <property type="entry name" value="EF-hand"/>
    <property type="match status" value="1"/>
</dbReference>
<dbReference type="PhylomeDB" id="T1IVU0"/>
<feature type="compositionally biased region" description="Polar residues" evidence="5">
    <location>
        <begin position="82"/>
        <end position="99"/>
    </location>
</feature>
<evidence type="ECO:0000256" key="1">
    <source>
        <dbReference type="ARBA" id="ARBA00022729"/>
    </source>
</evidence>
<dbReference type="EnsemblMetazoa" id="SMAR005292-RA">
    <property type="protein sequence ID" value="SMAR005292-PA"/>
    <property type="gene ID" value="SMAR005292"/>
</dbReference>
<dbReference type="OMA" id="IHAGNYT"/>
<dbReference type="Pfam" id="PF13833">
    <property type="entry name" value="EF-hand_8"/>
    <property type="match status" value="1"/>
</dbReference>
<sequence>MEFHPGLHGLKLYLTGCALIGITGWYFIGITDLIGLISHELLMIQLGFHKKLRVWVFDKFSKLHSNGYSANSDNDSDKSHELSASSRQDKLLSSWSSEPAKTGDKRHKCTVQEYEILKDNLLLYNHAKLMDMDDKNRGGDGKEYLVSIMFSHYDQNNDGILEEEELITVAESEYLNKLSNACRLADIVVFDDTDHDGRISLNEFYVAFSVSVVSLDKALEVNHVSARVGDNVEIKCDVTGTPLPPIVWRRNDVDLSTLAEEEIKVFMDGSLYLTRVQLIHAGNYTCHAQRNKDVVQTHVLHVETLPQVHVIPKIQSKHPGDEAVMQCHASGVPTPRVQWLKNDEELKLEMHKYNVIGNSTALSVNKLTYSDTGAYMCVATNTAGSVRDISSLVVQDEPTPSMSRLTGTATEEKRFFVFHDWGVSVYEPISCRLYHQIQSTDIIPGTQEYVCGDKGVNCSWGRAISVADRYVYVSQPSKDLWVLCWRSLQEVGAKTIQIIRDASQKKKHHSVHAEPIDGHFDLVRDLFVPTVQDTGHKFKYGYAVHSNQRGMYKVDLAAMKYVHTIDLSAYNCVPESMQFASIGGFVVIECGGGNGQLLMDLLTDSVLGHKPLLLGSPTISPDSRYIVTIDRRNTSVTIITQEISEYGVTFSFDVKTTLNLSDFTFYPSKTTHSYDIYATSVDKEDILFVNLADGKVEMITGVGKALPPPLTHWHNVNRPISSSGLFGNYMVTPAIDALFVVNGQTRTVNCEIGSIMHPRLVVWVTAAL</sequence>
<feature type="domain" description="Ig-like" evidence="8">
    <location>
        <begin position="306"/>
        <end position="390"/>
    </location>
</feature>
<dbReference type="Pfam" id="PF13927">
    <property type="entry name" value="Ig_3"/>
    <property type="match status" value="1"/>
</dbReference>
<dbReference type="PANTHER" id="PTHR45080">
    <property type="entry name" value="CONTACTIN 5"/>
    <property type="match status" value="1"/>
</dbReference>
<dbReference type="AlphaFoldDB" id="T1IVU0"/>
<dbReference type="InterPro" id="IPR013098">
    <property type="entry name" value="Ig_I-set"/>
</dbReference>
<dbReference type="InterPro" id="IPR036179">
    <property type="entry name" value="Ig-like_dom_sf"/>
</dbReference>
<dbReference type="GO" id="GO:0030424">
    <property type="term" value="C:axon"/>
    <property type="evidence" value="ECO:0007669"/>
    <property type="project" value="TreeGrafter"/>
</dbReference>
<keyword evidence="10" id="KW-1185">Reference proteome</keyword>
<evidence type="ECO:0000256" key="3">
    <source>
        <dbReference type="ARBA" id="ARBA00023157"/>
    </source>
</evidence>
<dbReference type="InterPro" id="IPR007110">
    <property type="entry name" value="Ig-like_dom"/>
</dbReference>
<evidence type="ECO:0000259" key="7">
    <source>
        <dbReference type="PROSITE" id="PS50222"/>
    </source>
</evidence>
<dbReference type="InterPro" id="IPR003598">
    <property type="entry name" value="Ig_sub2"/>
</dbReference>
<dbReference type="SMART" id="SM00409">
    <property type="entry name" value="IG"/>
    <property type="match status" value="2"/>
</dbReference>
<proteinExistence type="predicted"/>
<dbReference type="eggNOG" id="ENOG502QPNV">
    <property type="taxonomic scope" value="Eukaryota"/>
</dbReference>
<accession>T1IVU0</accession>
<evidence type="ECO:0000256" key="2">
    <source>
        <dbReference type="ARBA" id="ARBA00022837"/>
    </source>
</evidence>
<dbReference type="InterPro" id="IPR011992">
    <property type="entry name" value="EF-hand-dom_pair"/>
</dbReference>
<dbReference type="PROSITE" id="PS50835">
    <property type="entry name" value="IG_LIKE"/>
    <property type="match status" value="2"/>
</dbReference>
<dbReference type="FunFam" id="2.60.40.10:FF:000032">
    <property type="entry name" value="palladin isoform X1"/>
    <property type="match status" value="1"/>
</dbReference>
<dbReference type="InterPro" id="IPR002048">
    <property type="entry name" value="EF_hand_dom"/>
</dbReference>
<name>T1IVU0_STRMM</name>
<evidence type="ECO:0000256" key="6">
    <source>
        <dbReference type="SAM" id="Phobius"/>
    </source>
</evidence>
<dbReference type="InterPro" id="IPR003599">
    <property type="entry name" value="Ig_sub"/>
</dbReference>
<dbReference type="PANTHER" id="PTHR45080:SF8">
    <property type="entry name" value="IG-LIKE DOMAIN-CONTAINING PROTEIN"/>
    <property type="match status" value="1"/>
</dbReference>
<dbReference type="GO" id="GO:0007156">
    <property type="term" value="P:homophilic cell adhesion via plasma membrane adhesion molecules"/>
    <property type="evidence" value="ECO:0007669"/>
    <property type="project" value="TreeGrafter"/>
</dbReference>
<reference evidence="9" key="2">
    <citation type="submission" date="2015-02" db="UniProtKB">
        <authorList>
            <consortium name="EnsemblMetazoa"/>
        </authorList>
    </citation>
    <scope>IDENTIFICATION</scope>
</reference>
<organism evidence="9 10">
    <name type="scientific">Strigamia maritima</name>
    <name type="common">European centipede</name>
    <name type="synonym">Geophilus maritimus</name>
    <dbReference type="NCBI Taxonomy" id="126957"/>
    <lineage>
        <taxon>Eukaryota</taxon>
        <taxon>Metazoa</taxon>
        <taxon>Ecdysozoa</taxon>
        <taxon>Arthropoda</taxon>
        <taxon>Myriapoda</taxon>
        <taxon>Chilopoda</taxon>
        <taxon>Pleurostigmophora</taxon>
        <taxon>Geophilomorpha</taxon>
        <taxon>Linotaeniidae</taxon>
        <taxon>Strigamia</taxon>
    </lineage>
</organism>
<feature type="domain" description="Ig-like" evidence="8">
    <location>
        <begin position="229"/>
        <end position="296"/>
    </location>
</feature>
<keyword evidence="1" id="KW-0732">Signal</keyword>
<dbReference type="Gene3D" id="2.60.40.10">
    <property type="entry name" value="Immunoglobulins"/>
    <property type="match status" value="2"/>
</dbReference>
<dbReference type="HOGENOM" id="CLU_007849_0_0_1"/>
<evidence type="ECO:0000256" key="4">
    <source>
        <dbReference type="ARBA" id="ARBA00023319"/>
    </source>
</evidence>
<keyword evidence="2" id="KW-0106">Calcium</keyword>
<dbReference type="Proteomes" id="UP000014500">
    <property type="component" value="Unassembled WGS sequence"/>
</dbReference>
<keyword evidence="4" id="KW-0393">Immunoglobulin domain</keyword>
<feature type="domain" description="EF-hand" evidence="7">
    <location>
        <begin position="192"/>
        <end position="214"/>
    </location>
</feature>
<dbReference type="Pfam" id="PF07679">
    <property type="entry name" value="I-set"/>
    <property type="match status" value="1"/>
</dbReference>
<dbReference type="GO" id="GO:0043025">
    <property type="term" value="C:neuronal cell body"/>
    <property type="evidence" value="ECO:0007669"/>
    <property type="project" value="TreeGrafter"/>
</dbReference>
<keyword evidence="6" id="KW-0472">Membrane</keyword>
<dbReference type="GO" id="GO:0005509">
    <property type="term" value="F:calcium ion binding"/>
    <property type="evidence" value="ECO:0007669"/>
    <property type="project" value="InterPro"/>
</dbReference>
<evidence type="ECO:0000313" key="9">
    <source>
        <dbReference type="EnsemblMetazoa" id="SMAR005292-PA"/>
    </source>
</evidence>
<dbReference type="SMART" id="SM00408">
    <property type="entry name" value="IGc2"/>
    <property type="match status" value="2"/>
</dbReference>
<feature type="domain" description="EF-hand" evidence="7">
    <location>
        <begin position="149"/>
        <end position="176"/>
    </location>
</feature>
<evidence type="ECO:0000256" key="5">
    <source>
        <dbReference type="SAM" id="MobiDB-lite"/>
    </source>
</evidence>
<feature type="region of interest" description="Disordered" evidence="5">
    <location>
        <begin position="68"/>
        <end position="106"/>
    </location>
</feature>
<dbReference type="EMBL" id="JH431594">
    <property type="status" value="NOT_ANNOTATED_CDS"/>
    <property type="molecule type" value="Genomic_DNA"/>
</dbReference>
<dbReference type="Gene3D" id="1.10.238.10">
    <property type="entry name" value="EF-hand"/>
    <property type="match status" value="1"/>
</dbReference>
<dbReference type="GO" id="GO:0050808">
    <property type="term" value="P:synapse organization"/>
    <property type="evidence" value="ECO:0007669"/>
    <property type="project" value="TreeGrafter"/>
</dbReference>
<evidence type="ECO:0000259" key="8">
    <source>
        <dbReference type="PROSITE" id="PS50835"/>
    </source>
</evidence>
<feature type="transmembrane region" description="Helical" evidence="6">
    <location>
        <begin position="12"/>
        <end position="37"/>
    </location>
</feature>
<dbReference type="GO" id="GO:0008046">
    <property type="term" value="F:axon guidance receptor activity"/>
    <property type="evidence" value="ECO:0007669"/>
    <property type="project" value="TreeGrafter"/>
</dbReference>
<dbReference type="SUPFAM" id="SSF48726">
    <property type="entry name" value="Immunoglobulin"/>
    <property type="match status" value="2"/>
</dbReference>
<dbReference type="InterPro" id="IPR018247">
    <property type="entry name" value="EF_Hand_1_Ca_BS"/>
</dbReference>
<dbReference type="PROSITE" id="PS50222">
    <property type="entry name" value="EF_HAND_2"/>
    <property type="match status" value="2"/>
</dbReference>
<evidence type="ECO:0000313" key="10">
    <source>
        <dbReference type="Proteomes" id="UP000014500"/>
    </source>
</evidence>
<dbReference type="PROSITE" id="PS00018">
    <property type="entry name" value="EF_HAND_1"/>
    <property type="match status" value="2"/>
</dbReference>
<dbReference type="GO" id="GO:0005886">
    <property type="term" value="C:plasma membrane"/>
    <property type="evidence" value="ECO:0007669"/>
    <property type="project" value="TreeGrafter"/>
</dbReference>
<dbReference type="CDD" id="cd00096">
    <property type="entry name" value="Ig"/>
    <property type="match status" value="1"/>
</dbReference>
<dbReference type="SUPFAM" id="SSF50969">
    <property type="entry name" value="YVTN repeat-like/Quinoprotein amine dehydrogenase"/>
    <property type="match status" value="1"/>
</dbReference>
<dbReference type="STRING" id="126957.T1IVU0"/>
<evidence type="ECO:0008006" key="11">
    <source>
        <dbReference type="Google" id="ProtNLM"/>
    </source>
</evidence>
<dbReference type="InterPro" id="IPR050958">
    <property type="entry name" value="Cell_Adh-Cytoskel_Orgn"/>
</dbReference>
<dbReference type="InterPro" id="IPR011044">
    <property type="entry name" value="Quino_amine_DH_bsu"/>
</dbReference>
<dbReference type="CDD" id="cd00051">
    <property type="entry name" value="EFh"/>
    <property type="match status" value="1"/>
</dbReference>
<keyword evidence="6" id="KW-1133">Transmembrane helix</keyword>
<keyword evidence="6" id="KW-0812">Transmembrane</keyword>
<dbReference type="InterPro" id="IPR013783">
    <property type="entry name" value="Ig-like_fold"/>
</dbReference>
<reference evidence="10" key="1">
    <citation type="submission" date="2011-05" db="EMBL/GenBank/DDBJ databases">
        <authorList>
            <person name="Richards S.R."/>
            <person name="Qu J."/>
            <person name="Jiang H."/>
            <person name="Jhangiani S.N."/>
            <person name="Agravi P."/>
            <person name="Goodspeed R."/>
            <person name="Gross S."/>
            <person name="Mandapat C."/>
            <person name="Jackson L."/>
            <person name="Mathew T."/>
            <person name="Pu L."/>
            <person name="Thornton R."/>
            <person name="Saada N."/>
            <person name="Wilczek-Boney K.B."/>
            <person name="Lee S."/>
            <person name="Kovar C."/>
            <person name="Wu Y."/>
            <person name="Scherer S.E."/>
            <person name="Worley K.C."/>
            <person name="Muzny D.M."/>
            <person name="Gibbs R."/>
        </authorList>
    </citation>
    <scope>NUCLEOTIDE SEQUENCE</scope>
    <source>
        <strain evidence="10">Brora</strain>
    </source>
</reference>
<keyword evidence="3" id="KW-1015">Disulfide bond</keyword>
<protein>
    <recommendedName>
        <fullName evidence="11">Follistatin-related protein 5</fullName>
    </recommendedName>
</protein>